<organism evidence="1 2">
    <name type="scientific">Nonomuraea salmonea</name>
    <dbReference type="NCBI Taxonomy" id="46181"/>
    <lineage>
        <taxon>Bacteria</taxon>
        <taxon>Bacillati</taxon>
        <taxon>Actinomycetota</taxon>
        <taxon>Actinomycetes</taxon>
        <taxon>Streptosporangiales</taxon>
        <taxon>Streptosporangiaceae</taxon>
        <taxon>Nonomuraea</taxon>
    </lineage>
</organism>
<keyword evidence="2" id="KW-1185">Reference proteome</keyword>
<evidence type="ECO:0000313" key="1">
    <source>
        <dbReference type="EMBL" id="MFB9468108.1"/>
    </source>
</evidence>
<dbReference type="Proteomes" id="UP001589568">
    <property type="component" value="Unassembled WGS sequence"/>
</dbReference>
<protein>
    <submittedName>
        <fullName evidence="1">Uncharacterized protein</fullName>
    </submittedName>
</protein>
<name>A0ABV5NCT5_9ACTN</name>
<dbReference type="EMBL" id="JBHMCF010000003">
    <property type="protein sequence ID" value="MFB9468108.1"/>
    <property type="molecule type" value="Genomic_DNA"/>
</dbReference>
<comment type="caution">
    <text evidence="1">The sequence shown here is derived from an EMBL/GenBank/DDBJ whole genome shotgun (WGS) entry which is preliminary data.</text>
</comment>
<dbReference type="RefSeq" id="WP_379482463.1">
    <property type="nucleotide sequence ID" value="NZ_JBHMCF010000003.1"/>
</dbReference>
<reference evidence="1 2" key="1">
    <citation type="submission" date="2024-09" db="EMBL/GenBank/DDBJ databases">
        <authorList>
            <person name="Sun Q."/>
            <person name="Mori K."/>
        </authorList>
    </citation>
    <scope>NUCLEOTIDE SEQUENCE [LARGE SCALE GENOMIC DNA]</scope>
    <source>
        <strain evidence="1 2">JCM 3324</strain>
    </source>
</reference>
<gene>
    <name evidence="1" type="ORF">ACFFR3_01245</name>
</gene>
<accession>A0ABV5NCT5</accession>
<evidence type="ECO:0000313" key="2">
    <source>
        <dbReference type="Proteomes" id="UP001589568"/>
    </source>
</evidence>
<proteinExistence type="predicted"/>
<sequence length="42" mass="4759">MRRDGDVARREEELEGSAAYRAVIRLLSVIAEPSFLVRLIVT</sequence>